<name>A0AAD4UNU5_OVIAM</name>
<gene>
    <name evidence="2" type="ORF">MG293_000467</name>
</gene>
<accession>A0AAD4UNU5</accession>
<proteinExistence type="predicted"/>
<keyword evidence="3" id="KW-1185">Reference proteome</keyword>
<reference evidence="2" key="1">
    <citation type="submission" date="2022-03" db="EMBL/GenBank/DDBJ databases">
        <title>Genomic analyses of argali, domestic sheep and their hybrids provide insights into chromosomal evolution, heterosis and genetic basis of agronomic traits.</title>
        <authorList>
            <person name="Li M."/>
        </authorList>
    </citation>
    <scope>NUCLEOTIDE SEQUENCE</scope>
    <source>
        <strain evidence="2">CAU-MHL-2022a</strain>
        <tissue evidence="2">Skin</tissue>
    </source>
</reference>
<dbReference type="EMBL" id="JAKZEL010000001">
    <property type="protein sequence ID" value="KAI4548137.1"/>
    <property type="molecule type" value="Genomic_DNA"/>
</dbReference>
<feature type="region of interest" description="Disordered" evidence="1">
    <location>
        <begin position="32"/>
        <end position="101"/>
    </location>
</feature>
<organism evidence="2 3">
    <name type="scientific">Ovis ammon polii</name>
    <dbReference type="NCBI Taxonomy" id="230172"/>
    <lineage>
        <taxon>Eukaryota</taxon>
        <taxon>Metazoa</taxon>
        <taxon>Chordata</taxon>
        <taxon>Craniata</taxon>
        <taxon>Vertebrata</taxon>
        <taxon>Euteleostomi</taxon>
        <taxon>Mammalia</taxon>
        <taxon>Eutheria</taxon>
        <taxon>Laurasiatheria</taxon>
        <taxon>Artiodactyla</taxon>
        <taxon>Ruminantia</taxon>
        <taxon>Pecora</taxon>
        <taxon>Bovidae</taxon>
        <taxon>Caprinae</taxon>
        <taxon>Ovis</taxon>
    </lineage>
</organism>
<feature type="compositionally biased region" description="Basic and acidic residues" evidence="1">
    <location>
        <begin position="50"/>
        <end position="60"/>
    </location>
</feature>
<feature type="compositionally biased region" description="Low complexity" evidence="1">
    <location>
        <begin position="77"/>
        <end position="88"/>
    </location>
</feature>
<protein>
    <submittedName>
        <fullName evidence="2">Uncharacterized protein</fullName>
    </submittedName>
</protein>
<evidence type="ECO:0000313" key="3">
    <source>
        <dbReference type="Proteomes" id="UP001214576"/>
    </source>
</evidence>
<sequence>MRWPSSHRQDVCGPVPAARHCDAGPSFLFSRKVKDQGHGMGKSSSQVRHLFSDPRSHRSDSVGTNVHFSESEESECHSVVSDSATPWTAAPPPPPGSSVHGILQARIPEWVVIAFSKGSYRARDQTGSPELQVDSLPS</sequence>
<comment type="caution">
    <text evidence="2">The sequence shown here is derived from an EMBL/GenBank/DDBJ whole genome shotgun (WGS) entry which is preliminary data.</text>
</comment>
<dbReference type="AlphaFoldDB" id="A0AAD4UNU5"/>
<dbReference type="Proteomes" id="UP001214576">
    <property type="component" value="Unassembled WGS sequence"/>
</dbReference>
<evidence type="ECO:0000256" key="1">
    <source>
        <dbReference type="SAM" id="MobiDB-lite"/>
    </source>
</evidence>
<evidence type="ECO:0000313" key="2">
    <source>
        <dbReference type="EMBL" id="KAI4548137.1"/>
    </source>
</evidence>